<name>A0A7U7GDG2_9GAMM</name>
<evidence type="ECO:0000313" key="3">
    <source>
        <dbReference type="Proteomes" id="UP000019184"/>
    </source>
</evidence>
<keyword evidence="3" id="KW-1185">Reference proteome</keyword>
<sequence>MDDLFMLGVMLGFFLLMTFLIELCAWLARRR</sequence>
<keyword evidence="1" id="KW-0812">Transmembrane</keyword>
<proteinExistence type="predicted"/>
<keyword evidence="1" id="KW-0472">Membrane</keyword>
<keyword evidence="1" id="KW-1133">Transmembrane helix</keyword>
<reference evidence="2 3" key="1">
    <citation type="journal article" date="2014" name="ISME J.">
        <title>Candidatus Competibacter-lineage genomes retrieved from metagenomes reveal functional metabolic diversity.</title>
        <authorList>
            <person name="McIlroy S.J."/>
            <person name="Albertsen M."/>
            <person name="Andresen E.K."/>
            <person name="Saunders A.M."/>
            <person name="Kristiansen R."/>
            <person name="Stokholm-Bjerregaard M."/>
            <person name="Nielsen K.L."/>
            <person name="Nielsen P.H."/>
        </authorList>
    </citation>
    <scope>NUCLEOTIDE SEQUENCE [LARGE SCALE GENOMIC DNA]</scope>
    <source>
        <strain evidence="2 3">Run_B_J11</strain>
    </source>
</reference>
<gene>
    <name evidence="2" type="ORF">BN874_360004</name>
</gene>
<comment type="caution">
    <text evidence="2">The sequence shown here is derived from an EMBL/GenBank/DDBJ whole genome shotgun (WGS) entry which is preliminary data.</text>
</comment>
<evidence type="ECO:0000256" key="1">
    <source>
        <dbReference type="SAM" id="Phobius"/>
    </source>
</evidence>
<accession>A0A7U7GDG2</accession>
<feature type="transmembrane region" description="Helical" evidence="1">
    <location>
        <begin position="6"/>
        <end position="28"/>
    </location>
</feature>
<dbReference type="Proteomes" id="UP000019184">
    <property type="component" value="Unassembled WGS sequence"/>
</dbReference>
<evidence type="ECO:0000313" key="2">
    <source>
        <dbReference type="EMBL" id="CDH46121.1"/>
    </source>
</evidence>
<dbReference type="AlphaFoldDB" id="A0A7U7GDG2"/>
<protein>
    <submittedName>
        <fullName evidence="2">Uncharacterized protein</fullName>
    </submittedName>
</protein>
<organism evidence="2 3">
    <name type="scientific">Candidatus Contendobacter odensis Run_B_J11</name>
    <dbReference type="NCBI Taxonomy" id="1400861"/>
    <lineage>
        <taxon>Bacteria</taxon>
        <taxon>Pseudomonadati</taxon>
        <taxon>Pseudomonadota</taxon>
        <taxon>Gammaproteobacteria</taxon>
        <taxon>Candidatus Competibacteraceae</taxon>
        <taxon>Candidatus Contendibacter</taxon>
    </lineage>
</organism>
<dbReference type="EMBL" id="CBTK010000250">
    <property type="protein sequence ID" value="CDH46121.1"/>
    <property type="molecule type" value="Genomic_DNA"/>
</dbReference>